<evidence type="ECO:0000313" key="2">
    <source>
        <dbReference type="EMBL" id="MFC6647282.1"/>
    </source>
</evidence>
<reference evidence="3" key="1">
    <citation type="journal article" date="2019" name="Int. J. Syst. Evol. Microbiol.">
        <title>The Global Catalogue of Microorganisms (GCM) 10K type strain sequencing project: providing services to taxonomists for standard genome sequencing and annotation.</title>
        <authorList>
            <consortium name="The Broad Institute Genomics Platform"/>
            <consortium name="The Broad Institute Genome Sequencing Center for Infectious Disease"/>
            <person name="Wu L."/>
            <person name="Ma J."/>
        </authorList>
    </citation>
    <scope>NUCLEOTIDE SEQUENCE [LARGE SCALE GENOMIC DNA]</scope>
    <source>
        <strain evidence="3">CGMCC 1.16026</strain>
    </source>
</reference>
<dbReference type="Proteomes" id="UP001596391">
    <property type="component" value="Unassembled WGS sequence"/>
</dbReference>
<comment type="caution">
    <text evidence="2">The sequence shown here is derived from an EMBL/GenBank/DDBJ whole genome shotgun (WGS) entry which is preliminary data.</text>
</comment>
<evidence type="ECO:0000259" key="1">
    <source>
        <dbReference type="SMART" id="SM00974"/>
    </source>
</evidence>
<proteinExistence type="predicted"/>
<feature type="domain" description="Bacteriophage T5 Orf172 DNA-binding" evidence="1">
    <location>
        <begin position="281"/>
        <end position="375"/>
    </location>
</feature>
<name>A0ABW1ZCX6_9BACT</name>
<gene>
    <name evidence="2" type="ORF">ACFQBQ_17235</name>
</gene>
<dbReference type="InterPro" id="IPR018306">
    <property type="entry name" value="Phage_T5_Orf172_DNA-bd"/>
</dbReference>
<protein>
    <submittedName>
        <fullName evidence="2">GIY-YIG nuclease family protein</fullName>
    </submittedName>
</protein>
<dbReference type="RefSeq" id="WP_263370811.1">
    <property type="nucleotide sequence ID" value="NZ_JAGSYD010000002.1"/>
</dbReference>
<organism evidence="2 3">
    <name type="scientific">Granulicella cerasi</name>
    <dbReference type="NCBI Taxonomy" id="741063"/>
    <lineage>
        <taxon>Bacteria</taxon>
        <taxon>Pseudomonadati</taxon>
        <taxon>Acidobacteriota</taxon>
        <taxon>Terriglobia</taxon>
        <taxon>Terriglobales</taxon>
        <taxon>Acidobacteriaceae</taxon>
        <taxon>Granulicella</taxon>
    </lineage>
</organism>
<accession>A0ABW1ZCX6</accession>
<evidence type="ECO:0000313" key="3">
    <source>
        <dbReference type="Proteomes" id="UP001596391"/>
    </source>
</evidence>
<sequence length="408" mass="44725">MKKAQELEGDDLLDALGIEVEEPESGGYTPRQERILAGFEDIVRFRETHGHAPQHGPHLGIFERMYAVRLDQIRKLPEDDLALLRPHDRFSLLAVPAETGERVEALSDDELLAALSEGATDDIGTLIHVQPPEAKRESPDYVAERVKCLDFDLYKPLFEAAQADLAAGRRVTKPFAKDGSIEAGDFFIVNGQMVYVASVGDPFKAPNGGTNARLRTIYGNGTESNLLLWSLQRALYKDENGRRLTTAELGPLFGSTLEADDVETGTIYVLRSLSQQTEVAALGDSLHKIGVTGGRVEDRIANAKADATYLYAPVEVVATWKLANVNRTRLEATIHRVFAAAQLQVSLPGTPGRTVQPQEWFVVPLTAIDEAVQRISDGSITRFVYDPAIAGLRETTSALASDQKEDHP</sequence>
<keyword evidence="3" id="KW-1185">Reference proteome</keyword>
<dbReference type="EMBL" id="JBHSWI010000001">
    <property type="protein sequence ID" value="MFC6647282.1"/>
    <property type="molecule type" value="Genomic_DNA"/>
</dbReference>
<dbReference type="Pfam" id="PF13455">
    <property type="entry name" value="MUG113"/>
    <property type="match status" value="1"/>
</dbReference>
<dbReference type="SMART" id="SM00974">
    <property type="entry name" value="T5orf172"/>
    <property type="match status" value="1"/>
</dbReference>